<accession>A0A1B1N8F0</accession>
<dbReference type="EMBL" id="CP014989">
    <property type="protein sequence ID" value="ANS77699.1"/>
    <property type="molecule type" value="Genomic_DNA"/>
</dbReference>
<name>A0A1B1N8F0_9MICO</name>
<proteinExistence type="predicted"/>
<dbReference type="Proteomes" id="UP000092482">
    <property type="component" value="Chromosome"/>
</dbReference>
<organism evidence="1 2">
    <name type="scientific">Serinicoccus hydrothermalis</name>
    <dbReference type="NCBI Taxonomy" id="1758689"/>
    <lineage>
        <taxon>Bacteria</taxon>
        <taxon>Bacillati</taxon>
        <taxon>Actinomycetota</taxon>
        <taxon>Actinomycetes</taxon>
        <taxon>Micrococcales</taxon>
        <taxon>Ornithinimicrobiaceae</taxon>
        <taxon>Serinicoccus</taxon>
    </lineage>
</organism>
<keyword evidence="2" id="KW-1185">Reference proteome</keyword>
<protein>
    <submittedName>
        <fullName evidence="1">Uncharacterized protein</fullName>
    </submittedName>
</protein>
<sequence length="38" mass="4109">MEHDLSGEQWSALKDAWGGCAYCGTPDGPLQKDTMLPV</sequence>
<dbReference type="AlphaFoldDB" id="A0A1B1N8F0"/>
<evidence type="ECO:0000313" key="2">
    <source>
        <dbReference type="Proteomes" id="UP000092482"/>
    </source>
</evidence>
<reference evidence="1 2" key="1">
    <citation type="submission" date="2016-03" db="EMBL/GenBank/DDBJ databases">
        <title>Shallow-sea hydrothermal system.</title>
        <authorList>
            <person name="Tang K."/>
        </authorList>
    </citation>
    <scope>NUCLEOTIDE SEQUENCE [LARGE SCALE GENOMIC DNA]</scope>
    <source>
        <strain evidence="1 2">JLT9</strain>
    </source>
</reference>
<dbReference type="KEGG" id="serj:SGUI_0303"/>
<gene>
    <name evidence="1" type="ORF">SGUI_0303</name>
</gene>
<evidence type="ECO:0000313" key="1">
    <source>
        <dbReference type="EMBL" id="ANS77699.1"/>
    </source>
</evidence>